<dbReference type="Proteomes" id="UP000682111">
    <property type="component" value="Unassembled WGS sequence"/>
</dbReference>
<reference evidence="1" key="1">
    <citation type="submission" date="2021-03" db="EMBL/GenBank/DDBJ databases">
        <title>Antimicrobial resistance genes in bacteria isolated from Japanese honey, and their potential for conferring macrolide and lincosamide resistance in the American foulbrood pathogen Paenibacillus larvae.</title>
        <authorList>
            <person name="Okamoto M."/>
            <person name="Kumagai M."/>
            <person name="Kanamori H."/>
            <person name="Takamatsu D."/>
        </authorList>
    </citation>
    <scope>NUCLEOTIDE SEQUENCE</scope>
    <source>
        <strain evidence="1">J27TS8</strain>
    </source>
</reference>
<comment type="caution">
    <text evidence="1">The sequence shown here is derived from an EMBL/GenBank/DDBJ whole genome shotgun (WGS) entry which is preliminary data.</text>
</comment>
<gene>
    <name evidence="1" type="ORF">J27TS8_27360</name>
</gene>
<keyword evidence="2" id="KW-1185">Reference proteome</keyword>
<accession>A0A919WIN7</accession>
<organism evidence="1 2">
    <name type="scientific">Robertmurraya siralis</name>
    <dbReference type="NCBI Taxonomy" id="77777"/>
    <lineage>
        <taxon>Bacteria</taxon>
        <taxon>Bacillati</taxon>
        <taxon>Bacillota</taxon>
        <taxon>Bacilli</taxon>
        <taxon>Bacillales</taxon>
        <taxon>Bacillaceae</taxon>
        <taxon>Robertmurraya</taxon>
    </lineage>
</organism>
<evidence type="ECO:0000313" key="2">
    <source>
        <dbReference type="Proteomes" id="UP000682111"/>
    </source>
</evidence>
<name>A0A919WIN7_9BACI</name>
<proteinExistence type="predicted"/>
<dbReference type="EMBL" id="BORC01000004">
    <property type="protein sequence ID" value="GIN62743.1"/>
    <property type="molecule type" value="Genomic_DNA"/>
</dbReference>
<protein>
    <submittedName>
        <fullName evidence="1">Uncharacterized protein</fullName>
    </submittedName>
</protein>
<evidence type="ECO:0000313" key="1">
    <source>
        <dbReference type="EMBL" id="GIN62743.1"/>
    </source>
</evidence>
<dbReference type="AlphaFoldDB" id="A0A919WIN7"/>
<sequence>MNIKNWELESELGYTFEFSYKANPNITIRIIARSEKEAWRTLSNLK</sequence>
<dbReference type="RefSeq" id="WP_212933924.1">
    <property type="nucleotide sequence ID" value="NZ_BORC01000004.1"/>
</dbReference>